<evidence type="ECO:0000259" key="2">
    <source>
        <dbReference type="SMART" id="SM01235"/>
    </source>
</evidence>
<reference evidence="3 4" key="1">
    <citation type="submission" date="2017-10" db="EMBL/GenBank/DDBJ databases">
        <title>The draft genome sequence of Lewinella nigricans NBRC 102662.</title>
        <authorList>
            <person name="Wang K."/>
        </authorList>
    </citation>
    <scope>NUCLEOTIDE SEQUENCE [LARGE SCALE GENOMIC DNA]</scope>
    <source>
        <strain evidence="3 4">NBRC 102662</strain>
    </source>
</reference>
<keyword evidence="1" id="KW-0732">Signal</keyword>
<evidence type="ECO:0000313" key="3">
    <source>
        <dbReference type="EMBL" id="PHN08373.1"/>
    </source>
</evidence>
<feature type="domain" description="Haem-binding" evidence="2">
    <location>
        <begin position="12"/>
        <end position="147"/>
    </location>
</feature>
<evidence type="ECO:0000313" key="4">
    <source>
        <dbReference type="Proteomes" id="UP000223913"/>
    </source>
</evidence>
<dbReference type="SMART" id="SM01235">
    <property type="entry name" value="Haem_bd"/>
    <property type="match status" value="1"/>
</dbReference>
<protein>
    <submittedName>
        <fullName evidence="3">Cytochrome C</fullName>
    </submittedName>
</protein>
<gene>
    <name evidence="3" type="ORF">CRP01_00230</name>
</gene>
<dbReference type="OrthoDB" id="196738at2"/>
<feature type="chain" id="PRO_5012067591" evidence="1">
    <location>
        <begin position="22"/>
        <end position="153"/>
    </location>
</feature>
<evidence type="ECO:0000256" key="1">
    <source>
        <dbReference type="SAM" id="SignalP"/>
    </source>
</evidence>
<organism evidence="3 4">
    <name type="scientific">Flavilitoribacter nigricans (strain ATCC 23147 / DSM 23189 / NBRC 102662 / NCIMB 1420 / SS-2)</name>
    <name type="common">Lewinella nigricans</name>
    <dbReference type="NCBI Taxonomy" id="1122177"/>
    <lineage>
        <taxon>Bacteria</taxon>
        <taxon>Pseudomonadati</taxon>
        <taxon>Bacteroidota</taxon>
        <taxon>Saprospiria</taxon>
        <taxon>Saprospirales</taxon>
        <taxon>Lewinellaceae</taxon>
        <taxon>Flavilitoribacter</taxon>
    </lineage>
</organism>
<sequence length="153" mass="17371">MKVLKIVGGLLLAALIIAQFVAPKPPANQEENPGDLIENGLAEGQVAQLLKNSCYDCHSNQVNYPWYSYVAPVSILVRHDVLEGKEELNFSEWQDYDKRRKLRKLKEVGEVLEEDEMPLGIYTLIHQGAKLSDADKESLIEWSEDLMKRTMAE</sequence>
<dbReference type="Proteomes" id="UP000223913">
    <property type="component" value="Unassembled WGS sequence"/>
</dbReference>
<dbReference type="Pfam" id="PF14376">
    <property type="entry name" value="Haem_bd"/>
    <property type="match status" value="1"/>
</dbReference>
<proteinExistence type="predicted"/>
<name>A0A2D0NKW1_FLAN2</name>
<comment type="caution">
    <text evidence="3">The sequence shown here is derived from an EMBL/GenBank/DDBJ whole genome shotgun (WGS) entry which is preliminary data.</text>
</comment>
<dbReference type="EMBL" id="PDUD01000001">
    <property type="protein sequence ID" value="PHN08373.1"/>
    <property type="molecule type" value="Genomic_DNA"/>
</dbReference>
<keyword evidence="4" id="KW-1185">Reference proteome</keyword>
<dbReference type="AlphaFoldDB" id="A0A2D0NKW1"/>
<dbReference type="InterPro" id="IPR025992">
    <property type="entry name" value="Haem-bd"/>
</dbReference>
<feature type="signal peptide" evidence="1">
    <location>
        <begin position="1"/>
        <end position="21"/>
    </location>
</feature>
<dbReference type="RefSeq" id="WP_099147965.1">
    <property type="nucleotide sequence ID" value="NZ_PDUD01000001.1"/>
</dbReference>
<accession>A0A2D0NKW1</accession>